<dbReference type="Pfam" id="PF07152">
    <property type="entry name" value="YaeQ"/>
    <property type="match status" value="1"/>
</dbReference>
<reference evidence="1 2" key="1">
    <citation type="submission" date="2019-03" db="EMBL/GenBank/DDBJ databases">
        <title>Genomic Encyclopedia of Type Strains, Phase IV (KMG-IV): sequencing the most valuable type-strain genomes for metagenomic binning, comparative biology and taxonomic classification.</title>
        <authorList>
            <person name="Goeker M."/>
        </authorList>
    </citation>
    <scope>NUCLEOTIDE SEQUENCE [LARGE SCALE GENOMIC DNA]</scope>
    <source>
        <strain evidence="1 2">DSM 24830</strain>
    </source>
</reference>
<organism evidence="1 2">
    <name type="scientific">Cocleimonas flava</name>
    <dbReference type="NCBI Taxonomy" id="634765"/>
    <lineage>
        <taxon>Bacteria</taxon>
        <taxon>Pseudomonadati</taxon>
        <taxon>Pseudomonadota</taxon>
        <taxon>Gammaproteobacteria</taxon>
        <taxon>Thiotrichales</taxon>
        <taxon>Thiotrichaceae</taxon>
        <taxon>Cocleimonas</taxon>
    </lineage>
</organism>
<dbReference type="OrthoDB" id="5293309at2"/>
<protein>
    <submittedName>
        <fullName evidence="1">Uncharacterized protein YaeQ</fullName>
    </submittedName>
</protein>
<keyword evidence="2" id="KW-1185">Reference proteome</keyword>
<proteinExistence type="predicted"/>
<sequence length="187" mass="21959">MNSTFSTTTVSTLIPVTTVCKARLSIADIDRHYYQSHQLTLAHLSTETIRKNMMRIVAYIYSANDKLTVRNQKWHNDQPELLEHSADNQIKLWIDLGQPDFKRIKKACKLSKRVIVYSYNQNRTSDWWMKNKDRLNRFKNLEVYSVNANELEKLNNKRMSLNCVLQDGDLQITDGANNLLIERERLI</sequence>
<name>A0A4R1EZN2_9GAMM</name>
<dbReference type="InterPro" id="IPR038590">
    <property type="entry name" value="YaeQ_sf"/>
</dbReference>
<dbReference type="PANTHER" id="PTHR38784">
    <property type="entry name" value="SUCROSE PHOSPHORYLASE"/>
    <property type="match status" value="1"/>
</dbReference>
<dbReference type="Proteomes" id="UP000294887">
    <property type="component" value="Unassembled WGS sequence"/>
</dbReference>
<dbReference type="SMART" id="SM01322">
    <property type="entry name" value="YaeQ"/>
    <property type="match status" value="1"/>
</dbReference>
<accession>A0A4R1EZN2</accession>
<evidence type="ECO:0000313" key="1">
    <source>
        <dbReference type="EMBL" id="TCJ84688.1"/>
    </source>
</evidence>
<dbReference type="SUPFAM" id="SSF52980">
    <property type="entry name" value="Restriction endonuclease-like"/>
    <property type="match status" value="1"/>
</dbReference>
<dbReference type="AlphaFoldDB" id="A0A4R1EZN2"/>
<dbReference type="PANTHER" id="PTHR38784:SF1">
    <property type="entry name" value="SUCROSE PHOSPHORYLASE"/>
    <property type="match status" value="1"/>
</dbReference>
<gene>
    <name evidence="1" type="ORF">EV695_2648</name>
</gene>
<dbReference type="EMBL" id="SMFQ01000004">
    <property type="protein sequence ID" value="TCJ84688.1"/>
    <property type="molecule type" value="Genomic_DNA"/>
</dbReference>
<dbReference type="InterPro" id="IPR011335">
    <property type="entry name" value="Restrct_endonuc-II-like"/>
</dbReference>
<evidence type="ECO:0000313" key="2">
    <source>
        <dbReference type="Proteomes" id="UP000294887"/>
    </source>
</evidence>
<comment type="caution">
    <text evidence="1">The sequence shown here is derived from an EMBL/GenBank/DDBJ whole genome shotgun (WGS) entry which is preliminary data.</text>
</comment>
<dbReference type="InterPro" id="IPR009822">
    <property type="entry name" value="YaeQ"/>
</dbReference>
<dbReference type="RefSeq" id="WP_131906429.1">
    <property type="nucleotide sequence ID" value="NZ_BAAAFU010000006.1"/>
</dbReference>
<dbReference type="Gene3D" id="3.10.640.10">
    <property type="entry name" value="Restriction endonuclease-like alpha-beta roll domain"/>
    <property type="match status" value="1"/>
</dbReference>